<sequence>MSAPNADLPLDDRSNAIKISYPILAFISTVFVVLRIWNDIIRTRKQWYLNVSDWLLAIAQVFAMGGTTFGCMTGYVGAGKHTWDPSITKHDLGLYFKYLWFAQFFNLTAMGALKFSISAFLLQLNFSRVYRWLIWLSVVVHTGLNIIYPYIILFGECDPIAKHWDPKLPGYCWSDKPRVISGYLGAGSNIASDLFCTCAPLIHTRNVRLPNRAIWGVRVVFMFGFVTTIIAAVKLYEIRALAQSDDASYESIHLSVLSISEVLVSTLTASLPPLRHLFERMLSRILPENVIGTKPRSRMPSYVLPEFSTHSNIRPKSRGGLDCDDNSEKTILAGNAASNTDLVQGRSGEIMRTTHVKLTIDDNNSPPEPRREEWA</sequence>
<organism evidence="1 2">
    <name type="scientific">Boeremia exigua</name>
    <dbReference type="NCBI Taxonomy" id="749465"/>
    <lineage>
        <taxon>Eukaryota</taxon>
        <taxon>Fungi</taxon>
        <taxon>Dikarya</taxon>
        <taxon>Ascomycota</taxon>
        <taxon>Pezizomycotina</taxon>
        <taxon>Dothideomycetes</taxon>
        <taxon>Pleosporomycetidae</taxon>
        <taxon>Pleosporales</taxon>
        <taxon>Pleosporineae</taxon>
        <taxon>Didymellaceae</taxon>
        <taxon>Boeremia</taxon>
    </lineage>
</organism>
<keyword evidence="2" id="KW-1185">Reference proteome</keyword>
<evidence type="ECO:0000313" key="2">
    <source>
        <dbReference type="Proteomes" id="UP001153331"/>
    </source>
</evidence>
<protein>
    <submittedName>
        <fullName evidence="1">Uncharacterized protein</fullName>
    </submittedName>
</protein>
<name>A0ACC2IK73_9PLEO</name>
<accession>A0ACC2IK73</accession>
<reference evidence="1" key="1">
    <citation type="submission" date="2022-11" db="EMBL/GenBank/DDBJ databases">
        <title>Genome Sequence of Boeremia exigua.</title>
        <authorList>
            <person name="Buettner E."/>
        </authorList>
    </citation>
    <scope>NUCLEOTIDE SEQUENCE</scope>
    <source>
        <strain evidence="1">CU02</strain>
    </source>
</reference>
<gene>
    <name evidence="1" type="ORF">OPT61_g2844</name>
</gene>
<comment type="caution">
    <text evidence="1">The sequence shown here is derived from an EMBL/GenBank/DDBJ whole genome shotgun (WGS) entry which is preliminary data.</text>
</comment>
<dbReference type="Proteomes" id="UP001153331">
    <property type="component" value="Unassembled WGS sequence"/>
</dbReference>
<dbReference type="EMBL" id="JAPHNI010000135">
    <property type="protein sequence ID" value="KAJ8115513.1"/>
    <property type="molecule type" value="Genomic_DNA"/>
</dbReference>
<proteinExistence type="predicted"/>
<evidence type="ECO:0000313" key="1">
    <source>
        <dbReference type="EMBL" id="KAJ8115513.1"/>
    </source>
</evidence>